<comment type="catalytic activity">
    <reaction evidence="6">
        <text>D-mannitol 1-phosphate + NAD(+) = beta-D-fructose 6-phosphate + NADH + H(+)</text>
        <dbReference type="Rhea" id="RHEA:19661"/>
        <dbReference type="ChEBI" id="CHEBI:15378"/>
        <dbReference type="ChEBI" id="CHEBI:57540"/>
        <dbReference type="ChEBI" id="CHEBI:57634"/>
        <dbReference type="ChEBI" id="CHEBI:57945"/>
        <dbReference type="ChEBI" id="CHEBI:61381"/>
        <dbReference type="EC" id="1.1.1.17"/>
    </reaction>
</comment>
<dbReference type="InterPro" id="IPR036291">
    <property type="entry name" value="NAD(P)-bd_dom_sf"/>
</dbReference>
<reference evidence="10 11" key="1">
    <citation type="journal article" date="2017" name="Elife">
        <title>Extensive horizontal gene transfer in cheese-associated bacteria.</title>
        <authorList>
            <person name="Bonham K.S."/>
            <person name="Wolfe B.E."/>
            <person name="Dutton R.J."/>
        </authorList>
    </citation>
    <scope>NUCLEOTIDE SEQUENCE [LARGE SCALE GENOMIC DNA]</scope>
    <source>
        <strain evidence="10 11">341_9</strain>
    </source>
</reference>
<dbReference type="PANTHER" id="PTHR43362:SF1">
    <property type="entry name" value="MANNITOL DEHYDROGENASE 2-RELATED"/>
    <property type="match status" value="1"/>
</dbReference>
<keyword evidence="5" id="KW-0520">NAD</keyword>
<proteinExistence type="inferred from homology"/>
<dbReference type="SUPFAM" id="SSF48179">
    <property type="entry name" value="6-phosphogluconate dehydrogenase C-terminal domain-like"/>
    <property type="match status" value="1"/>
</dbReference>
<dbReference type="PROSITE" id="PS00974">
    <property type="entry name" value="MANNITOL_DHGENASE"/>
    <property type="match status" value="1"/>
</dbReference>
<dbReference type="SUPFAM" id="SSF51735">
    <property type="entry name" value="NAD(P)-binding Rossmann-fold domains"/>
    <property type="match status" value="1"/>
</dbReference>
<dbReference type="AlphaFoldDB" id="A0A2A3YPS0"/>
<evidence type="ECO:0000313" key="11">
    <source>
        <dbReference type="Proteomes" id="UP000218598"/>
    </source>
</evidence>
<organism evidence="10 11">
    <name type="scientific">Brachybacterium alimentarium</name>
    <dbReference type="NCBI Taxonomy" id="47845"/>
    <lineage>
        <taxon>Bacteria</taxon>
        <taxon>Bacillati</taxon>
        <taxon>Actinomycetota</taxon>
        <taxon>Actinomycetes</taxon>
        <taxon>Micrococcales</taxon>
        <taxon>Dermabacteraceae</taxon>
        <taxon>Brachybacterium</taxon>
    </lineage>
</organism>
<dbReference type="InterPro" id="IPR013328">
    <property type="entry name" value="6PGD_dom2"/>
</dbReference>
<name>A0A2A3YPS0_9MICO</name>
<dbReference type="InterPro" id="IPR013118">
    <property type="entry name" value="Mannitol_DH_C"/>
</dbReference>
<dbReference type="InterPro" id="IPR013131">
    <property type="entry name" value="Mannitol_DH_N"/>
</dbReference>
<keyword evidence="4" id="KW-0560">Oxidoreductase</keyword>
<evidence type="ECO:0000259" key="8">
    <source>
        <dbReference type="Pfam" id="PF01232"/>
    </source>
</evidence>
<gene>
    <name evidence="10" type="ORF">CIK66_00600</name>
</gene>
<dbReference type="GO" id="GO:0019594">
    <property type="term" value="P:mannitol metabolic process"/>
    <property type="evidence" value="ECO:0007669"/>
    <property type="project" value="InterPro"/>
</dbReference>
<evidence type="ECO:0000259" key="9">
    <source>
        <dbReference type="Pfam" id="PF08125"/>
    </source>
</evidence>
<comment type="caution">
    <text evidence="10">The sequence shown here is derived from an EMBL/GenBank/DDBJ whole genome shotgun (WGS) entry which is preliminary data.</text>
</comment>
<dbReference type="Pfam" id="PF01232">
    <property type="entry name" value="Mannitol_dh"/>
    <property type="match status" value="1"/>
</dbReference>
<dbReference type="PANTHER" id="PTHR43362">
    <property type="entry name" value="MANNITOL DEHYDROGENASE DSF1-RELATED"/>
    <property type="match status" value="1"/>
</dbReference>
<dbReference type="PRINTS" id="PR00084">
    <property type="entry name" value="MTLDHDRGNASE"/>
</dbReference>
<dbReference type="Proteomes" id="UP000218598">
    <property type="component" value="Unassembled WGS sequence"/>
</dbReference>
<dbReference type="InterPro" id="IPR023027">
    <property type="entry name" value="Mannitol_DH_CS"/>
</dbReference>
<dbReference type="Gene3D" id="1.10.1040.10">
    <property type="entry name" value="N-(1-d-carboxylethyl)-l-norvaline Dehydrogenase, domain 2"/>
    <property type="match status" value="1"/>
</dbReference>
<sequence>MSGAVPDNDQEVPVPSPDSLPTLGRASARRLPLLGASAPQDPSRAGIIHLGLGAFHRAHGAVHTARALAAEEGDWGIIGFANRSRSVVDPMRAQDGLYSVLELADTGTRADVVDVHRGFGIMAEDPQAVVREIATAQRRILTLTVSEGGYSVSPRTGHLDVDSAAIRRDLEDPANPRSVIGLLARGLAERAASGEPFTVLPCDNVSSAGQTARQMVTEFLDHTSAPDDVLAYVRDQVAFPDAMVDRIVPASTPGTSDQVAELLGVRDDAPVRAEKFSMWVMEDHFPAGRPAWDRGGVIMSDEVSKYEQVKLRILNGPHSLIAYLGALDGRATIPASFEQDWIAESTLALIRDENLPTIDLPSGLDADGYIEDLTHRWHNHDLGHRTRQVGSDGSMRLPQRIPTPALFHLEQGRMPALLALTVAAWFACVVPPRGFEPGEQARAMSDPDQARLQEIASRVDTPAQHARALLESGCLSEQLAQHEDFVVAVGELLTTIVTSGPRAAAADALAASLKENR</sequence>
<evidence type="ECO:0000256" key="2">
    <source>
        <dbReference type="ARBA" id="ARBA00012939"/>
    </source>
</evidence>
<dbReference type="EMBL" id="NRGR01000001">
    <property type="protein sequence ID" value="PCC41095.1"/>
    <property type="molecule type" value="Genomic_DNA"/>
</dbReference>
<evidence type="ECO:0000256" key="4">
    <source>
        <dbReference type="ARBA" id="ARBA00023002"/>
    </source>
</evidence>
<dbReference type="Gene3D" id="3.40.50.720">
    <property type="entry name" value="NAD(P)-binding Rossmann-like Domain"/>
    <property type="match status" value="1"/>
</dbReference>
<dbReference type="InterPro" id="IPR008927">
    <property type="entry name" value="6-PGluconate_DH-like_C_sf"/>
</dbReference>
<evidence type="ECO:0000256" key="3">
    <source>
        <dbReference type="ARBA" id="ARBA00016219"/>
    </source>
</evidence>
<evidence type="ECO:0000313" key="10">
    <source>
        <dbReference type="EMBL" id="PCC41095.1"/>
    </source>
</evidence>
<dbReference type="OrthoDB" id="271711at2"/>
<evidence type="ECO:0000256" key="1">
    <source>
        <dbReference type="ARBA" id="ARBA00006541"/>
    </source>
</evidence>
<dbReference type="EC" id="1.1.1.17" evidence="2"/>
<dbReference type="InterPro" id="IPR000669">
    <property type="entry name" value="Mannitol_DH"/>
</dbReference>
<protein>
    <recommendedName>
        <fullName evidence="3">Mannitol-1-phosphate 5-dehydrogenase</fullName>
        <ecNumber evidence="2">1.1.1.17</ecNumber>
    </recommendedName>
</protein>
<evidence type="ECO:0000256" key="7">
    <source>
        <dbReference type="SAM" id="MobiDB-lite"/>
    </source>
</evidence>
<evidence type="ECO:0000256" key="5">
    <source>
        <dbReference type="ARBA" id="ARBA00023027"/>
    </source>
</evidence>
<feature type="domain" description="Mannitol dehydrogenase C-terminal" evidence="9">
    <location>
        <begin position="303"/>
        <end position="494"/>
    </location>
</feature>
<dbReference type="Pfam" id="PF08125">
    <property type="entry name" value="Mannitol_dh_C"/>
    <property type="match status" value="1"/>
</dbReference>
<feature type="domain" description="Mannitol dehydrogenase N-terminal" evidence="8">
    <location>
        <begin position="46"/>
        <end position="293"/>
    </location>
</feature>
<dbReference type="InterPro" id="IPR050988">
    <property type="entry name" value="Mannitol_DH/Oxidoreductase"/>
</dbReference>
<accession>A0A2A3YPS0</accession>
<evidence type="ECO:0000256" key="6">
    <source>
        <dbReference type="ARBA" id="ARBA00048615"/>
    </source>
</evidence>
<keyword evidence="11" id="KW-1185">Reference proteome</keyword>
<comment type="similarity">
    <text evidence="1">Belongs to the mannitol dehydrogenase family.</text>
</comment>
<dbReference type="GO" id="GO:0008926">
    <property type="term" value="F:mannitol-1-phosphate 5-dehydrogenase activity"/>
    <property type="evidence" value="ECO:0007669"/>
    <property type="project" value="UniProtKB-EC"/>
</dbReference>
<feature type="region of interest" description="Disordered" evidence="7">
    <location>
        <begin position="1"/>
        <end position="23"/>
    </location>
</feature>